<protein>
    <submittedName>
        <fullName evidence="8">Membrane protein involved in the export of O-antigen and teichoic acid</fullName>
    </submittedName>
</protein>
<feature type="transmembrane region" description="Helical" evidence="6">
    <location>
        <begin position="442"/>
        <end position="465"/>
    </location>
</feature>
<evidence type="ECO:0000256" key="2">
    <source>
        <dbReference type="ARBA" id="ARBA00022475"/>
    </source>
</evidence>
<feature type="transmembrane region" description="Helical" evidence="6">
    <location>
        <begin position="214"/>
        <end position="238"/>
    </location>
</feature>
<evidence type="ECO:0000256" key="1">
    <source>
        <dbReference type="ARBA" id="ARBA00004651"/>
    </source>
</evidence>
<dbReference type="GO" id="GO:0005886">
    <property type="term" value="C:plasma membrane"/>
    <property type="evidence" value="ECO:0007669"/>
    <property type="project" value="UniProtKB-SubCell"/>
</dbReference>
<keyword evidence="3 6" id="KW-0812">Transmembrane</keyword>
<dbReference type="OrthoDB" id="9955096at2"/>
<evidence type="ECO:0000313" key="7">
    <source>
        <dbReference type="EMBL" id="KKC34561.1"/>
    </source>
</evidence>
<feature type="transmembrane region" description="Helical" evidence="6">
    <location>
        <begin position="173"/>
        <end position="194"/>
    </location>
</feature>
<feature type="transmembrane region" description="Helical" evidence="6">
    <location>
        <begin position="360"/>
        <end position="380"/>
    </location>
</feature>
<reference evidence="7 9" key="1">
    <citation type="submission" date="2015-03" db="EMBL/GenBank/DDBJ databases">
        <authorList>
            <person name="Lepp D."/>
            <person name="Hassan Y.I."/>
            <person name="Li X.-Z."/>
            <person name="Zhou T."/>
        </authorList>
    </citation>
    <scope>NUCLEOTIDE SEQUENCE [LARGE SCALE GENOMIC DNA]</scope>
    <source>
        <strain evidence="7 9">Cr7-05</strain>
    </source>
</reference>
<dbReference type="PATRIC" id="fig|728005.3.peg.1951"/>
<keyword evidence="2" id="KW-1003">Cell membrane</keyword>
<gene>
    <name evidence="8" type="ORF">SAMN04488059_14412</name>
    <name evidence="7" type="ORF">WH91_02190</name>
</gene>
<evidence type="ECO:0000256" key="3">
    <source>
        <dbReference type="ARBA" id="ARBA00022692"/>
    </source>
</evidence>
<evidence type="ECO:0000256" key="4">
    <source>
        <dbReference type="ARBA" id="ARBA00022989"/>
    </source>
</evidence>
<dbReference type="STRING" id="728005.SAMN04488059_14412"/>
<proteinExistence type="predicted"/>
<feature type="transmembrane region" description="Helical" evidence="6">
    <location>
        <begin position="38"/>
        <end position="56"/>
    </location>
</feature>
<dbReference type="InterPro" id="IPR050833">
    <property type="entry name" value="Poly_Biosynth_Transport"/>
</dbReference>
<feature type="transmembrane region" description="Helical" evidence="6">
    <location>
        <begin position="77"/>
        <end position="100"/>
    </location>
</feature>
<evidence type="ECO:0000313" key="10">
    <source>
        <dbReference type="Proteomes" id="UP000182258"/>
    </source>
</evidence>
<organism evidence="8 10">
    <name type="scientific">Devosia psychrophila</name>
    <dbReference type="NCBI Taxonomy" id="728005"/>
    <lineage>
        <taxon>Bacteria</taxon>
        <taxon>Pseudomonadati</taxon>
        <taxon>Pseudomonadota</taxon>
        <taxon>Alphaproteobacteria</taxon>
        <taxon>Hyphomicrobiales</taxon>
        <taxon>Devosiaceae</taxon>
        <taxon>Devosia</taxon>
    </lineage>
</organism>
<dbReference type="PANTHER" id="PTHR30250">
    <property type="entry name" value="PST FAMILY PREDICTED COLANIC ACID TRANSPORTER"/>
    <property type="match status" value="1"/>
</dbReference>
<dbReference type="AlphaFoldDB" id="A0A0F5Q1R5"/>
<dbReference type="PANTHER" id="PTHR30250:SF11">
    <property type="entry name" value="O-ANTIGEN TRANSPORTER-RELATED"/>
    <property type="match status" value="1"/>
</dbReference>
<name>A0A0F5Q1R5_9HYPH</name>
<evidence type="ECO:0000256" key="5">
    <source>
        <dbReference type="ARBA" id="ARBA00023136"/>
    </source>
</evidence>
<keyword evidence="4 6" id="KW-1133">Transmembrane helix</keyword>
<reference evidence="8 10" key="2">
    <citation type="submission" date="2016-10" db="EMBL/GenBank/DDBJ databases">
        <authorList>
            <person name="de Groot N.N."/>
        </authorList>
    </citation>
    <scope>NUCLEOTIDE SEQUENCE [LARGE SCALE GENOMIC DNA]</scope>
    <source>
        <strain evidence="8 10">CGMCC 1.10210</strain>
    </source>
</reference>
<feature type="transmembrane region" description="Helical" evidence="6">
    <location>
        <begin position="386"/>
        <end position="404"/>
    </location>
</feature>
<keyword evidence="5 6" id="KW-0472">Membrane</keyword>
<feature type="transmembrane region" description="Helical" evidence="6">
    <location>
        <begin position="297"/>
        <end position="324"/>
    </location>
</feature>
<feature type="transmembrane region" description="Helical" evidence="6">
    <location>
        <begin position="7"/>
        <end position="26"/>
    </location>
</feature>
<sequence length="477" mass="51405">MMLKFLSLYGINALSFVTNVGAIFIYSRLAGPAGYGTYGIYVALMSIFLIVEMSLLKASLAVAETARASHTEEDAQALAVQFLNWALVPILIGSVVLILAGDLLFPADPESHIGGSLIAAIAVAEHLLSYPSTRLSFHLATEKRFGAVYILRLGATLLRHGFAWSVLLVTGSIVLAIAAIIMKGAVLGIVSLVWTRRRFALAERPTGRPTMGAFIMLGTFFGAAFALLAIQELPSVYIARSLGREALGNYRFFYDLTAAIWFVATIYPTVLFAYLLPKHGRNDPKATKRRLRPLSDILVLFHLTYFATICTLLSGALLVGANMFRDQMPFAFAVAAAVSLLGYSRFLIEATQALGHGRQTFVAVLISVGAVAAFFLLAPAQMGTQGIGWGWMLGQTVLVVLLKLIMARSINAGASVLRDIAAVLFPFFGMIAAYTLLPNVYIFWLSFALMTGSGLATLTVLFGFYRAAKTSDVADAA</sequence>
<feature type="transmembrane region" description="Helical" evidence="6">
    <location>
        <begin position="416"/>
        <end position="436"/>
    </location>
</feature>
<dbReference type="Proteomes" id="UP000182258">
    <property type="component" value="Unassembled WGS sequence"/>
</dbReference>
<feature type="transmembrane region" description="Helical" evidence="6">
    <location>
        <begin position="330"/>
        <end position="348"/>
    </location>
</feature>
<accession>A0A0F5Q1R5</accession>
<dbReference type="EMBL" id="LAPV01000016">
    <property type="protein sequence ID" value="KKC34561.1"/>
    <property type="molecule type" value="Genomic_DNA"/>
</dbReference>
<comment type="subcellular location">
    <subcellularLocation>
        <location evidence="1">Cell membrane</location>
        <topology evidence="1">Multi-pass membrane protein</topology>
    </subcellularLocation>
</comment>
<evidence type="ECO:0000313" key="8">
    <source>
        <dbReference type="EMBL" id="SFD35254.1"/>
    </source>
</evidence>
<keyword evidence="9" id="KW-1185">Reference proteome</keyword>
<evidence type="ECO:0000256" key="6">
    <source>
        <dbReference type="SAM" id="Phobius"/>
    </source>
</evidence>
<feature type="transmembrane region" description="Helical" evidence="6">
    <location>
        <begin position="258"/>
        <end position="276"/>
    </location>
</feature>
<evidence type="ECO:0000313" key="9">
    <source>
        <dbReference type="Proteomes" id="UP000033519"/>
    </source>
</evidence>
<dbReference type="EMBL" id="FOMB01000044">
    <property type="protein sequence ID" value="SFD35254.1"/>
    <property type="molecule type" value="Genomic_DNA"/>
</dbReference>
<dbReference type="Proteomes" id="UP000033519">
    <property type="component" value="Unassembled WGS sequence"/>
</dbReference>
<dbReference type="RefSeq" id="WP_046169384.1">
    <property type="nucleotide sequence ID" value="NZ_FOMB01000044.1"/>
</dbReference>